<dbReference type="PROSITE" id="PS00138">
    <property type="entry name" value="SUBTILASE_SER"/>
    <property type="match status" value="1"/>
</dbReference>
<evidence type="ECO:0000313" key="9">
    <source>
        <dbReference type="EMBL" id="XAU14365.1"/>
    </source>
</evidence>
<dbReference type="InterPro" id="IPR015500">
    <property type="entry name" value="Peptidase_S8_subtilisin-rel"/>
</dbReference>
<dbReference type="InterPro" id="IPR034182">
    <property type="entry name" value="Kexin/furin"/>
</dbReference>
<dbReference type="Gene3D" id="3.40.50.200">
    <property type="entry name" value="Peptidase S8/S53 domain"/>
    <property type="match status" value="1"/>
</dbReference>
<dbReference type="CDD" id="cd04059">
    <property type="entry name" value="Peptidases_S8_Protein_convertases_Kexins_Furin-like"/>
    <property type="match status" value="1"/>
</dbReference>
<name>A0ABZ3H9G4_9BACT</name>
<accession>A0ABZ3H9G4</accession>
<evidence type="ECO:0000256" key="3">
    <source>
        <dbReference type="ARBA" id="ARBA00022729"/>
    </source>
</evidence>
<feature type="active site" description="Charge relay system" evidence="7">
    <location>
        <position position="399"/>
    </location>
</feature>
<dbReference type="PROSITE" id="PS51892">
    <property type="entry name" value="SUBTILASE"/>
    <property type="match status" value="1"/>
</dbReference>
<dbReference type="InterPro" id="IPR000209">
    <property type="entry name" value="Peptidase_S8/S53_dom"/>
</dbReference>
<dbReference type="RefSeq" id="WP_345972105.1">
    <property type="nucleotide sequence ID" value="NZ_CP147920.1"/>
</dbReference>
<dbReference type="InterPro" id="IPR022398">
    <property type="entry name" value="Peptidase_S8_His-AS"/>
</dbReference>
<evidence type="ECO:0000256" key="1">
    <source>
        <dbReference type="ARBA" id="ARBA00005325"/>
    </source>
</evidence>
<dbReference type="PROSITE" id="PS51829">
    <property type="entry name" value="P_HOMO_B"/>
    <property type="match status" value="1"/>
</dbReference>
<dbReference type="InterPro" id="IPR008979">
    <property type="entry name" value="Galactose-bd-like_sf"/>
</dbReference>
<evidence type="ECO:0000256" key="7">
    <source>
        <dbReference type="PROSITE-ProRule" id="PRU01240"/>
    </source>
</evidence>
<dbReference type="Gene3D" id="2.60.120.260">
    <property type="entry name" value="Galactose-binding domain-like"/>
    <property type="match status" value="1"/>
</dbReference>
<dbReference type="SUPFAM" id="SSF49785">
    <property type="entry name" value="Galactose-binding domain-like"/>
    <property type="match status" value="1"/>
</dbReference>
<comment type="similarity">
    <text evidence="1">Belongs to the peptidase S8 family. Furin subfamily.</text>
</comment>
<dbReference type="PANTHER" id="PTHR42884:SF14">
    <property type="entry name" value="NEUROENDOCRINE CONVERTASE 1"/>
    <property type="match status" value="1"/>
</dbReference>
<protein>
    <submittedName>
        <fullName evidence="9">S8 family serine peptidase</fullName>
    </submittedName>
</protein>
<evidence type="ECO:0000313" key="10">
    <source>
        <dbReference type="Proteomes" id="UP001447842"/>
    </source>
</evidence>
<dbReference type="InterPro" id="IPR023827">
    <property type="entry name" value="Peptidase_S8_Asp-AS"/>
</dbReference>
<keyword evidence="5 7" id="KW-0720">Serine protease</keyword>
<feature type="domain" description="P/Homo B" evidence="8">
    <location>
        <begin position="676"/>
        <end position="802"/>
    </location>
</feature>
<dbReference type="InterPro" id="IPR036852">
    <property type="entry name" value="Peptidase_S8/S53_dom_sf"/>
</dbReference>
<dbReference type="Proteomes" id="UP001447842">
    <property type="component" value="Chromosome"/>
</dbReference>
<reference evidence="9 10" key="1">
    <citation type="submission" date="2024-03" db="EMBL/GenBank/DDBJ databases">
        <title>Sulfurimonas sp. HSL3-1.</title>
        <authorList>
            <person name="Wang S."/>
        </authorList>
    </citation>
    <scope>NUCLEOTIDE SEQUENCE [LARGE SCALE GENOMIC DNA]</scope>
    <source>
        <strain evidence="9 10">HSL3-1</strain>
    </source>
</reference>
<dbReference type="InterPro" id="IPR023828">
    <property type="entry name" value="Peptidase_S8_Ser-AS"/>
</dbReference>
<gene>
    <name evidence="9" type="ORF">WCY31_08880</name>
</gene>
<dbReference type="Pfam" id="PF01483">
    <property type="entry name" value="P_proprotein"/>
    <property type="match status" value="1"/>
</dbReference>
<dbReference type="SUPFAM" id="SSF52743">
    <property type="entry name" value="Subtilisin-like"/>
    <property type="match status" value="1"/>
</dbReference>
<evidence type="ECO:0000256" key="2">
    <source>
        <dbReference type="ARBA" id="ARBA00022670"/>
    </source>
</evidence>
<keyword evidence="4 7" id="KW-0378">Hydrolase</keyword>
<keyword evidence="2 7" id="KW-0645">Protease</keyword>
<evidence type="ECO:0000256" key="4">
    <source>
        <dbReference type="ARBA" id="ARBA00022801"/>
    </source>
</evidence>
<keyword evidence="6" id="KW-0106">Calcium</keyword>
<keyword evidence="10" id="KW-1185">Reference proteome</keyword>
<dbReference type="Pfam" id="PF00082">
    <property type="entry name" value="Peptidase_S8"/>
    <property type="match status" value="1"/>
</dbReference>
<keyword evidence="3" id="KW-0732">Signal</keyword>
<dbReference type="PRINTS" id="PR00723">
    <property type="entry name" value="SUBTILISIN"/>
</dbReference>
<dbReference type="PROSITE" id="PS00136">
    <property type="entry name" value="SUBTILASE_ASP"/>
    <property type="match status" value="1"/>
</dbReference>
<proteinExistence type="inferred from homology"/>
<sequence length="802" mass="83991">MLFYSVVHKVIAPVTAVFLLTACGSGSHSETPTPTETITVSIGGSTAVRGALCGADIEVTKLDGSALFLAKSYTYDPQRDGTEYNATATKLLPFGERTSGRFSATRTFAVSSLPSEETMMLLKVSGGNEIDPDGDGFVVPGEIRSFAGPLYAYATFGALRDGNVSVNLFSSAAAAVAAERHLSVPSTVTMILGKVAQKLFSSDPAGSMIDAATLTRFNPAVIENNCSTHFGYLNDPDSYKVLAEGNYGTGLYAGSEGLWKKDGDQEGLMDAFEQLAGTDPGLPDSDSDGVNDYAEVWSGTDPLNGGSVEGDLLFPYQWYLLNTGQTGGAQNGGIAGEDLDIVGLPTTFTGSGDVVVGIVDTGVESGHPDLTNNLDISLSYHYGTHANDPVPLGSDIGYHGTACAGIIGAQGFNVRGVRGIAPMTRLAGFNVLATGRVSHFADAFLRPGIDIFSNSWGAMTSAALTDWGPVLEGALEEGAVNGRDGKGAIYVFAAGNDRTASHEGYANTSSLHNSKYAITVSSVNADGTLSSYSNTGANVLVAGTGGEYGLTNPAIVTTDLTGLGIGHDIKYDNDEIVLGDSLLDGNNPDGNYTRFMNGTSSACPAVAGVCALVLQANPALTRRDVRYILARSARQNDASDGSWSLNGAGLPINDKYGFGIVDAAAAVAMAEGFSSLGQEQTSALYTDSANVDIPDANSSGIERTLNVSESMTVEHVDIWITTEHYRIDDLRIVVVSPLGTESVLAVGGENYIRGVERYADWRFSTVRCLDEPAQGTWRLKVMDLRSGYIGSLSSWGIQISGH</sequence>
<organism evidence="9 10">
    <name type="scientific">Sulfurimonas diazotrophicus</name>
    <dbReference type="NCBI Taxonomy" id="3131939"/>
    <lineage>
        <taxon>Bacteria</taxon>
        <taxon>Pseudomonadati</taxon>
        <taxon>Campylobacterota</taxon>
        <taxon>Epsilonproteobacteria</taxon>
        <taxon>Campylobacterales</taxon>
        <taxon>Sulfurimonadaceae</taxon>
        <taxon>Sulfurimonas</taxon>
    </lineage>
</organism>
<evidence type="ECO:0000256" key="5">
    <source>
        <dbReference type="ARBA" id="ARBA00022825"/>
    </source>
</evidence>
<feature type="active site" description="Charge relay system" evidence="7">
    <location>
        <position position="600"/>
    </location>
</feature>
<dbReference type="EMBL" id="CP147920">
    <property type="protein sequence ID" value="XAU14365.1"/>
    <property type="molecule type" value="Genomic_DNA"/>
</dbReference>
<dbReference type="InterPro" id="IPR002884">
    <property type="entry name" value="P_dom"/>
</dbReference>
<feature type="active site" description="Charge relay system" evidence="7">
    <location>
        <position position="360"/>
    </location>
</feature>
<dbReference type="PROSITE" id="PS00137">
    <property type="entry name" value="SUBTILASE_HIS"/>
    <property type="match status" value="1"/>
</dbReference>
<evidence type="ECO:0000259" key="8">
    <source>
        <dbReference type="PROSITE" id="PS51829"/>
    </source>
</evidence>
<evidence type="ECO:0000256" key="6">
    <source>
        <dbReference type="ARBA" id="ARBA00022837"/>
    </source>
</evidence>
<dbReference type="PANTHER" id="PTHR42884">
    <property type="entry name" value="PROPROTEIN CONVERTASE SUBTILISIN/KEXIN-RELATED"/>
    <property type="match status" value="1"/>
</dbReference>